<dbReference type="Proteomes" id="UP000254808">
    <property type="component" value="Chromosome"/>
</dbReference>
<feature type="region of interest" description="Disordered" evidence="1">
    <location>
        <begin position="15"/>
        <end position="36"/>
    </location>
</feature>
<dbReference type="AlphaFoldDB" id="A0A345UFU4"/>
<feature type="compositionally biased region" description="Basic and acidic residues" evidence="1">
    <location>
        <begin position="18"/>
        <end position="27"/>
    </location>
</feature>
<organism evidence="2 3">
    <name type="scientific">Cyclonatronum proteinivorum</name>
    <dbReference type="NCBI Taxonomy" id="1457365"/>
    <lineage>
        <taxon>Bacteria</taxon>
        <taxon>Pseudomonadati</taxon>
        <taxon>Balneolota</taxon>
        <taxon>Balneolia</taxon>
        <taxon>Balneolales</taxon>
        <taxon>Cyclonatronaceae</taxon>
        <taxon>Cyclonatronum</taxon>
    </lineage>
</organism>
<proteinExistence type="predicted"/>
<protein>
    <submittedName>
        <fullName evidence="2">Uncharacterized protein</fullName>
    </submittedName>
</protein>
<evidence type="ECO:0000313" key="3">
    <source>
        <dbReference type="Proteomes" id="UP000254808"/>
    </source>
</evidence>
<dbReference type="KEGG" id="cprv:CYPRO_0057"/>
<sequence>MRVCWGLTPVPHARLRRSRDNRGRDSDPDNGLRGATTRVRPYGYGAFELWGGTPPCMIPGLIPALAGRPHGCASAVTGHVPGSVPSCSSCESYKSCSKQFGHASLQNPGLCAFVYHSQKARSNETDLGCVEPALHPVMRKAFPQKTT</sequence>
<dbReference type="EMBL" id="CP027806">
    <property type="protein sequence ID" value="AXI99345.1"/>
    <property type="molecule type" value="Genomic_DNA"/>
</dbReference>
<keyword evidence="3" id="KW-1185">Reference proteome</keyword>
<evidence type="ECO:0000256" key="1">
    <source>
        <dbReference type="SAM" id="MobiDB-lite"/>
    </source>
</evidence>
<gene>
    <name evidence="2" type="ORF">CYPRO_0057</name>
</gene>
<name>A0A345UFU4_9BACT</name>
<accession>A0A345UFU4</accession>
<reference evidence="2 3" key="1">
    <citation type="submission" date="2018-03" db="EMBL/GenBank/DDBJ databases">
        <title>Phenotypic and genomic properties of Cyclonatronum proteinivorum gen. nov., sp. nov., a haloalkaliphilic bacteroidete from soda lakes possessing Na+-translocating rhodopsin.</title>
        <authorList>
            <person name="Toshchakov S.V."/>
            <person name="Korzhenkov A."/>
            <person name="Samarov N.I."/>
            <person name="Kublanov I.V."/>
            <person name="Muntyan M.S."/>
            <person name="Sorokin D.Y."/>
        </authorList>
    </citation>
    <scope>NUCLEOTIDE SEQUENCE [LARGE SCALE GENOMIC DNA]</scope>
    <source>
        <strain evidence="2 3">Omega</strain>
    </source>
</reference>
<evidence type="ECO:0000313" key="2">
    <source>
        <dbReference type="EMBL" id="AXI99345.1"/>
    </source>
</evidence>